<proteinExistence type="predicted"/>
<name>A0A2X3BKP3_KLEPN</name>
<gene>
    <name evidence="1" type="primary">fecI_2</name>
    <name evidence="1" type="ORF">NCTC9128_00483</name>
</gene>
<evidence type="ECO:0000313" key="1">
    <source>
        <dbReference type="EMBL" id="SQC05898.1"/>
    </source>
</evidence>
<evidence type="ECO:0000313" key="2">
    <source>
        <dbReference type="Proteomes" id="UP000251088"/>
    </source>
</evidence>
<sequence length="44" mass="5185">MPERLAPSPEEHESQLETLQLIDRMLDGLKGKTREAFCFHNWMV</sequence>
<organism evidence="1 2">
    <name type="scientific">Klebsiella pneumoniae</name>
    <dbReference type="NCBI Taxonomy" id="573"/>
    <lineage>
        <taxon>Bacteria</taxon>
        <taxon>Pseudomonadati</taxon>
        <taxon>Pseudomonadota</taxon>
        <taxon>Gammaproteobacteria</taxon>
        <taxon>Enterobacterales</taxon>
        <taxon>Enterobacteriaceae</taxon>
        <taxon>Klebsiella/Raoultella group</taxon>
        <taxon>Klebsiella</taxon>
        <taxon>Klebsiella pneumoniae complex</taxon>
    </lineage>
</organism>
<dbReference type="EMBL" id="UAWN01000002">
    <property type="protein sequence ID" value="SQC05898.1"/>
    <property type="molecule type" value="Genomic_DNA"/>
</dbReference>
<reference evidence="1 2" key="1">
    <citation type="submission" date="2018-06" db="EMBL/GenBank/DDBJ databases">
        <authorList>
            <consortium name="Pathogen Informatics"/>
            <person name="Doyle S."/>
        </authorList>
    </citation>
    <scope>NUCLEOTIDE SEQUENCE [LARGE SCALE GENOMIC DNA]</scope>
    <source>
        <strain evidence="1 2">NCTC9128</strain>
    </source>
</reference>
<dbReference type="Proteomes" id="UP000251088">
    <property type="component" value="Unassembled WGS sequence"/>
</dbReference>
<accession>A0A2X3BKP3</accession>
<dbReference type="AlphaFoldDB" id="A0A2X3BKP3"/>
<protein>
    <submittedName>
        <fullName evidence="1">Sigma-70 region 2</fullName>
    </submittedName>
</protein>